<proteinExistence type="predicted"/>
<organism evidence="1 2">
    <name type="scientific">Manihot esculenta</name>
    <name type="common">Cassava</name>
    <name type="synonym">Jatropha manihot</name>
    <dbReference type="NCBI Taxonomy" id="3983"/>
    <lineage>
        <taxon>Eukaryota</taxon>
        <taxon>Viridiplantae</taxon>
        <taxon>Streptophyta</taxon>
        <taxon>Embryophyta</taxon>
        <taxon>Tracheophyta</taxon>
        <taxon>Spermatophyta</taxon>
        <taxon>Magnoliopsida</taxon>
        <taxon>eudicotyledons</taxon>
        <taxon>Gunneridae</taxon>
        <taxon>Pentapetalae</taxon>
        <taxon>rosids</taxon>
        <taxon>fabids</taxon>
        <taxon>Malpighiales</taxon>
        <taxon>Euphorbiaceae</taxon>
        <taxon>Crotonoideae</taxon>
        <taxon>Manihoteae</taxon>
        <taxon>Manihot</taxon>
    </lineage>
</organism>
<gene>
    <name evidence="1" type="ORF">MANES_12G056700v8</name>
</gene>
<evidence type="ECO:0000313" key="2">
    <source>
        <dbReference type="Proteomes" id="UP000091857"/>
    </source>
</evidence>
<name>A0ACB7GP15_MANES</name>
<dbReference type="Proteomes" id="UP000091857">
    <property type="component" value="Chromosome 12"/>
</dbReference>
<dbReference type="EMBL" id="CM004398">
    <property type="protein sequence ID" value="KAG8642107.1"/>
    <property type="molecule type" value="Genomic_DNA"/>
</dbReference>
<reference evidence="2" key="1">
    <citation type="journal article" date="2016" name="Nat. Biotechnol.">
        <title>Sequencing wild and cultivated cassava and related species reveals extensive interspecific hybridization and genetic diversity.</title>
        <authorList>
            <person name="Bredeson J.V."/>
            <person name="Lyons J.B."/>
            <person name="Prochnik S.E."/>
            <person name="Wu G.A."/>
            <person name="Ha C.M."/>
            <person name="Edsinger-Gonzales E."/>
            <person name="Grimwood J."/>
            <person name="Schmutz J."/>
            <person name="Rabbi I.Y."/>
            <person name="Egesi C."/>
            <person name="Nauluvula P."/>
            <person name="Lebot V."/>
            <person name="Ndunguru J."/>
            <person name="Mkamilo G."/>
            <person name="Bart R.S."/>
            <person name="Setter T.L."/>
            <person name="Gleadow R.M."/>
            <person name="Kulakow P."/>
            <person name="Ferguson M.E."/>
            <person name="Rounsley S."/>
            <person name="Rokhsar D.S."/>
        </authorList>
    </citation>
    <scope>NUCLEOTIDE SEQUENCE [LARGE SCALE GENOMIC DNA]</scope>
    <source>
        <strain evidence="2">cv. AM560-2</strain>
    </source>
</reference>
<keyword evidence="2" id="KW-1185">Reference proteome</keyword>
<accession>A0ACB7GP15</accession>
<comment type="caution">
    <text evidence="1">The sequence shown here is derived from an EMBL/GenBank/DDBJ whole genome shotgun (WGS) entry which is preliminary data.</text>
</comment>
<sequence length="790" mass="89385">MQNPESVVNVTVIWRGSKYIVETNTNASLKDLGDELLKLTNVKPDTMRLIVPQIYSKSSKLLSPFSKEHSQLSLHEASIIGERSIRMMGVSEDEVDKVLQNAKIDHRIAGFDEEEKRMRQRSSDRTEPLLKLPQGPYTFNDFRTLEIPGLQLNPPASEALKRMHMLAADPGIIAIMNKHRWRVGIMTELAPVGYVGVSPKCILGFNKNHGEEISLRLRTDDLKGFRKYESIKKTLLHELAHMVYSEHDANFYALDKQLNQEAASLDWTKSTGHTLNGFRHLNHYEEEFYVPDNRSFSQKLGGNVSDQLDSARSSSVAAAYRRLANASANSLEDYGKYKEPDPDDSSFSINDRSDIIDHGREENMDIENPHKVHLEPDYEPDPDEHSGDQSMYEPYPDDSQSNHPLLMETLRSGIQLSKIIDEPDPDDSETKQRNSGYRNIQGPYQNNGLAREENIDIETPHKVQLKLDYEPDSDEHSSEQIKYEPDPDDSQSNHPQLMKTLNGGIQLSKTIDEPDPDDSKTKQSNSGERNTQGPDQNISLVSESMEYTSLDKDYREPDPDESPANITLRTEPDPDDDLVASQEISRKKTAESMIIDEPDPDDLEAKQSSSRDVNIHEPYQNNPLSTEMTEPDPDESQAKRTEPDPDSDLVTSQEISSMKIDEPDPDDELKRIQDPVTVVCGKLRKAVESLRAEVNSTEATIVLQILFKIIRNVIEHPNEMKFKRLRKANPIIQKNVANHKAAIEILQIVGFIEDVVLSETGKTETCLVLKRNDPGLLWLAKSSLEECVTC</sequence>
<protein>
    <submittedName>
        <fullName evidence="1">Uncharacterized protein</fullName>
    </submittedName>
</protein>
<evidence type="ECO:0000313" key="1">
    <source>
        <dbReference type="EMBL" id="KAG8642107.1"/>
    </source>
</evidence>